<keyword evidence="2" id="KW-0808">Transferase</keyword>
<dbReference type="GO" id="GO:0046872">
    <property type="term" value="F:metal ion binding"/>
    <property type="evidence" value="ECO:0007669"/>
    <property type="project" value="UniProtKB-KW"/>
</dbReference>
<evidence type="ECO:0000313" key="8">
    <source>
        <dbReference type="EMBL" id="MBA2132897.1"/>
    </source>
</evidence>
<evidence type="ECO:0000256" key="2">
    <source>
        <dbReference type="ARBA" id="ARBA00022679"/>
    </source>
</evidence>
<evidence type="ECO:0000256" key="5">
    <source>
        <dbReference type="ARBA" id="ARBA00023315"/>
    </source>
</evidence>
<protein>
    <recommendedName>
        <fullName evidence="1">N(6)-L-threonylcarbamoyladenine synthase</fullName>
        <ecNumber evidence="1">2.3.1.234</ecNumber>
    </recommendedName>
</protein>
<reference evidence="8" key="1">
    <citation type="submission" date="2020-06" db="EMBL/GenBank/DDBJ databases">
        <title>Novel chitinolytic bacterium.</title>
        <authorList>
            <person name="Ungkulpasvich U."/>
            <person name="Kosugi A."/>
            <person name="Uke A."/>
        </authorList>
    </citation>
    <scope>NUCLEOTIDE SEQUENCE</scope>
    <source>
        <strain evidence="8">UUS1-1</strain>
    </source>
</reference>
<keyword evidence="4" id="KW-0479">Metal-binding</keyword>
<dbReference type="PANTHER" id="PTHR11735:SF11">
    <property type="entry name" value="TRNA THREONYLCARBAMOYLADENOSINE BIOSYNTHESIS PROTEIN TSAB"/>
    <property type="match status" value="1"/>
</dbReference>
<evidence type="ECO:0000256" key="6">
    <source>
        <dbReference type="ARBA" id="ARBA00048117"/>
    </source>
</evidence>
<dbReference type="GO" id="GO:0008033">
    <property type="term" value="P:tRNA processing"/>
    <property type="evidence" value="ECO:0007669"/>
    <property type="project" value="UniProtKB-KW"/>
</dbReference>
<dbReference type="Proteomes" id="UP000657177">
    <property type="component" value="Unassembled WGS sequence"/>
</dbReference>
<proteinExistence type="predicted"/>
<evidence type="ECO:0000313" key="9">
    <source>
        <dbReference type="Proteomes" id="UP000657177"/>
    </source>
</evidence>
<dbReference type="AlphaFoldDB" id="A0A8J6HX05"/>
<dbReference type="Pfam" id="PF00814">
    <property type="entry name" value="TsaD"/>
    <property type="match status" value="1"/>
</dbReference>
<evidence type="ECO:0000256" key="3">
    <source>
        <dbReference type="ARBA" id="ARBA00022694"/>
    </source>
</evidence>
<dbReference type="RefSeq" id="WP_181339353.1">
    <property type="nucleotide sequence ID" value="NZ_JAAKDE010000009.1"/>
</dbReference>
<keyword evidence="9" id="KW-1185">Reference proteome</keyword>
<sequence>MSSYYLGLDTSCYTTSLALTDAAGRILQDQRRVLTVEKGAKGLRQSEALFQHLKNLPALVEEAAAFRPLKGVAYAARPRPVDGSYLPVFLAGANFARVIAATAGVPLLASSHQEGHIRAALEGAGLASDAFLGLHLSGGTTELLAVQRKTGGFAVKLLGGTSDLHAGQMIDRIGVAMGLPFPAGPHLEALAQGGQATLKLPVAVQGLTVSFSGPTSAALRLWAQKPAPADLARAVLDCLVESVFRLVQAGVATGEPGGREVLLFGGVASNTYLRRELTARVARWDQGVRVYFGKTELSADNAVGLALLARDYFTSAAAKGGTEHGEDVDHRQP</sequence>
<dbReference type="PRINTS" id="PR00789">
    <property type="entry name" value="OSIALOPTASE"/>
</dbReference>
<dbReference type="InterPro" id="IPR043129">
    <property type="entry name" value="ATPase_NBD"/>
</dbReference>
<gene>
    <name evidence="8" type="ORF">G5B42_04990</name>
</gene>
<keyword evidence="3" id="KW-0819">tRNA processing</keyword>
<dbReference type="InterPro" id="IPR000905">
    <property type="entry name" value="Gcp-like_dom"/>
</dbReference>
<feature type="domain" description="Gcp-like" evidence="7">
    <location>
        <begin position="48"/>
        <end position="303"/>
    </location>
</feature>
<name>A0A8J6HX05_9FIRM</name>
<organism evidence="8 9">
    <name type="scientific">Capillibacterium thermochitinicola</name>
    <dbReference type="NCBI Taxonomy" id="2699427"/>
    <lineage>
        <taxon>Bacteria</taxon>
        <taxon>Bacillati</taxon>
        <taxon>Bacillota</taxon>
        <taxon>Capillibacterium</taxon>
    </lineage>
</organism>
<dbReference type="PANTHER" id="PTHR11735">
    <property type="entry name" value="TRNA N6-ADENOSINE THREONYLCARBAMOYLTRANSFERASE"/>
    <property type="match status" value="1"/>
</dbReference>
<comment type="catalytic activity">
    <reaction evidence="6">
        <text>L-threonylcarbamoyladenylate + adenosine(37) in tRNA = N(6)-L-threonylcarbamoyladenosine(37) in tRNA + AMP + H(+)</text>
        <dbReference type="Rhea" id="RHEA:37059"/>
        <dbReference type="Rhea" id="RHEA-COMP:10162"/>
        <dbReference type="Rhea" id="RHEA-COMP:10163"/>
        <dbReference type="ChEBI" id="CHEBI:15378"/>
        <dbReference type="ChEBI" id="CHEBI:73682"/>
        <dbReference type="ChEBI" id="CHEBI:74411"/>
        <dbReference type="ChEBI" id="CHEBI:74418"/>
        <dbReference type="ChEBI" id="CHEBI:456215"/>
        <dbReference type="EC" id="2.3.1.234"/>
    </reaction>
</comment>
<keyword evidence="5" id="KW-0012">Acyltransferase</keyword>
<evidence type="ECO:0000256" key="1">
    <source>
        <dbReference type="ARBA" id="ARBA00012156"/>
    </source>
</evidence>
<evidence type="ECO:0000259" key="7">
    <source>
        <dbReference type="Pfam" id="PF00814"/>
    </source>
</evidence>
<dbReference type="EMBL" id="JAAKDE010000009">
    <property type="protein sequence ID" value="MBA2132897.1"/>
    <property type="molecule type" value="Genomic_DNA"/>
</dbReference>
<dbReference type="GO" id="GO:0061711">
    <property type="term" value="F:tRNA N(6)-L-threonylcarbamoyladenine synthase activity"/>
    <property type="evidence" value="ECO:0007669"/>
    <property type="project" value="UniProtKB-EC"/>
</dbReference>
<dbReference type="EC" id="2.3.1.234" evidence="1"/>
<dbReference type="GO" id="GO:0005829">
    <property type="term" value="C:cytosol"/>
    <property type="evidence" value="ECO:0007669"/>
    <property type="project" value="TreeGrafter"/>
</dbReference>
<accession>A0A8J6HX05</accession>
<dbReference type="InterPro" id="IPR017861">
    <property type="entry name" value="KAE1/TsaD"/>
</dbReference>
<dbReference type="SUPFAM" id="SSF53067">
    <property type="entry name" value="Actin-like ATPase domain"/>
    <property type="match status" value="1"/>
</dbReference>
<comment type="caution">
    <text evidence="8">The sequence shown here is derived from an EMBL/GenBank/DDBJ whole genome shotgun (WGS) entry which is preliminary data.</text>
</comment>
<dbReference type="Gene3D" id="3.30.420.40">
    <property type="match status" value="2"/>
</dbReference>
<evidence type="ECO:0000256" key="4">
    <source>
        <dbReference type="ARBA" id="ARBA00022723"/>
    </source>
</evidence>